<feature type="transmembrane region" description="Helical" evidence="6">
    <location>
        <begin position="76"/>
        <end position="97"/>
    </location>
</feature>
<organism evidence="8 9">
    <name type="scientific">Maioricimonas rarisocia</name>
    <dbReference type="NCBI Taxonomy" id="2528026"/>
    <lineage>
        <taxon>Bacteria</taxon>
        <taxon>Pseudomonadati</taxon>
        <taxon>Planctomycetota</taxon>
        <taxon>Planctomycetia</taxon>
        <taxon>Planctomycetales</taxon>
        <taxon>Planctomycetaceae</taxon>
        <taxon>Maioricimonas</taxon>
    </lineage>
</organism>
<feature type="domain" description="Type II secretion system protein GspF" evidence="7">
    <location>
        <begin position="113"/>
        <end position="237"/>
    </location>
</feature>
<feature type="transmembrane region" description="Helical" evidence="6">
    <location>
        <begin position="221"/>
        <end position="239"/>
    </location>
</feature>
<dbReference type="KEGG" id="mri:Mal4_57060"/>
<keyword evidence="5 6" id="KW-0472">Membrane</keyword>
<dbReference type="Gene3D" id="1.20.81.30">
    <property type="entry name" value="Type II secretion system (T2SS), domain F"/>
    <property type="match status" value="1"/>
</dbReference>
<reference evidence="8 9" key="1">
    <citation type="submission" date="2019-02" db="EMBL/GenBank/DDBJ databases">
        <title>Deep-cultivation of Planctomycetes and their phenomic and genomic characterization uncovers novel biology.</title>
        <authorList>
            <person name="Wiegand S."/>
            <person name="Jogler M."/>
            <person name="Boedeker C."/>
            <person name="Pinto D."/>
            <person name="Vollmers J."/>
            <person name="Rivas-Marin E."/>
            <person name="Kohn T."/>
            <person name="Peeters S.H."/>
            <person name="Heuer A."/>
            <person name="Rast P."/>
            <person name="Oberbeckmann S."/>
            <person name="Bunk B."/>
            <person name="Jeske O."/>
            <person name="Meyerdierks A."/>
            <person name="Storesund J.E."/>
            <person name="Kallscheuer N."/>
            <person name="Luecker S."/>
            <person name="Lage O.M."/>
            <person name="Pohl T."/>
            <person name="Merkel B.J."/>
            <person name="Hornburger P."/>
            <person name="Mueller R.-W."/>
            <person name="Bruemmer F."/>
            <person name="Labrenz M."/>
            <person name="Spormann A.M."/>
            <person name="Op den Camp H."/>
            <person name="Overmann J."/>
            <person name="Amann R."/>
            <person name="Jetten M.S.M."/>
            <person name="Mascher T."/>
            <person name="Medema M.H."/>
            <person name="Devos D.P."/>
            <person name="Kaster A.-K."/>
            <person name="Ovreas L."/>
            <person name="Rohde M."/>
            <person name="Galperin M.Y."/>
            <person name="Jogler C."/>
        </authorList>
    </citation>
    <scope>NUCLEOTIDE SEQUENCE [LARGE SCALE GENOMIC DNA]</scope>
    <source>
        <strain evidence="8 9">Mal4</strain>
    </source>
</reference>
<evidence type="ECO:0000313" key="8">
    <source>
        <dbReference type="EMBL" id="QDU41340.1"/>
    </source>
</evidence>
<gene>
    <name evidence="8" type="ORF">Mal4_57060</name>
</gene>
<dbReference type="GO" id="GO:0005886">
    <property type="term" value="C:plasma membrane"/>
    <property type="evidence" value="ECO:0007669"/>
    <property type="project" value="UniProtKB-SubCell"/>
</dbReference>
<keyword evidence="9" id="KW-1185">Reference proteome</keyword>
<keyword evidence="4 6" id="KW-1133">Transmembrane helix</keyword>
<protein>
    <submittedName>
        <fullName evidence="8">Bacterial type II secretion system protein F domain protein</fullName>
    </submittedName>
</protein>
<proteinExistence type="predicted"/>
<evidence type="ECO:0000256" key="5">
    <source>
        <dbReference type="ARBA" id="ARBA00023136"/>
    </source>
</evidence>
<dbReference type="OrthoDB" id="261155at2"/>
<evidence type="ECO:0000256" key="6">
    <source>
        <dbReference type="SAM" id="Phobius"/>
    </source>
</evidence>
<keyword evidence="2" id="KW-1003">Cell membrane</keyword>
<name>A0A517ZFS3_9PLAN</name>
<dbReference type="Pfam" id="PF00482">
    <property type="entry name" value="T2SSF"/>
    <property type="match status" value="1"/>
</dbReference>
<accession>A0A517ZFS3</accession>
<dbReference type="EMBL" id="CP036275">
    <property type="protein sequence ID" value="QDU41340.1"/>
    <property type="molecule type" value="Genomic_DNA"/>
</dbReference>
<keyword evidence="3 6" id="KW-0812">Transmembrane</keyword>
<sequence>MATDVITPQPEFAGILRQQETFASGQGDDVGERLNSWFDRLMLQAGMEIAPAMVLALCLCSGATVGGFVFVAQENLLTTALASLLGFILPLIVAMIVRSRRQTTMMNQLPPMIDELARAAKTGRSLESCLQLVAEDTPAPLGTELQLCTRRLALGMPLRDALEQLPTRTGLVSTSVLVTALTVHRETGGDLVKVLERLSQTLRDRLQFQGRLRAATAASRATAILMIALPPAVLMFFTFRDPEYFNNLMTSQWGRTATFTALMLEFVGAMWVMRILRNSQRT</sequence>
<dbReference type="InterPro" id="IPR042094">
    <property type="entry name" value="T2SS_GspF_sf"/>
</dbReference>
<feature type="transmembrane region" description="Helical" evidence="6">
    <location>
        <begin position="259"/>
        <end position="276"/>
    </location>
</feature>
<evidence type="ECO:0000256" key="3">
    <source>
        <dbReference type="ARBA" id="ARBA00022692"/>
    </source>
</evidence>
<evidence type="ECO:0000256" key="4">
    <source>
        <dbReference type="ARBA" id="ARBA00022989"/>
    </source>
</evidence>
<comment type="subcellular location">
    <subcellularLocation>
        <location evidence="1">Cell membrane</location>
        <topology evidence="1">Multi-pass membrane protein</topology>
    </subcellularLocation>
</comment>
<dbReference type="PANTHER" id="PTHR35007">
    <property type="entry name" value="INTEGRAL MEMBRANE PROTEIN-RELATED"/>
    <property type="match status" value="1"/>
</dbReference>
<feature type="transmembrane region" description="Helical" evidence="6">
    <location>
        <begin position="49"/>
        <end position="70"/>
    </location>
</feature>
<dbReference type="PANTHER" id="PTHR35007:SF1">
    <property type="entry name" value="PILUS ASSEMBLY PROTEIN"/>
    <property type="match status" value="1"/>
</dbReference>
<dbReference type="Proteomes" id="UP000320496">
    <property type="component" value="Chromosome"/>
</dbReference>
<evidence type="ECO:0000313" key="9">
    <source>
        <dbReference type="Proteomes" id="UP000320496"/>
    </source>
</evidence>
<dbReference type="RefSeq" id="WP_145372629.1">
    <property type="nucleotide sequence ID" value="NZ_CP036275.1"/>
</dbReference>
<dbReference type="InterPro" id="IPR018076">
    <property type="entry name" value="T2SS_GspF_dom"/>
</dbReference>
<evidence type="ECO:0000256" key="1">
    <source>
        <dbReference type="ARBA" id="ARBA00004651"/>
    </source>
</evidence>
<evidence type="ECO:0000259" key="7">
    <source>
        <dbReference type="Pfam" id="PF00482"/>
    </source>
</evidence>
<evidence type="ECO:0000256" key="2">
    <source>
        <dbReference type="ARBA" id="ARBA00022475"/>
    </source>
</evidence>
<dbReference type="AlphaFoldDB" id="A0A517ZFS3"/>